<dbReference type="Proteomes" id="UP000002208">
    <property type="component" value="Chromosome"/>
</dbReference>
<keyword evidence="2" id="KW-1185">Reference proteome</keyword>
<reference evidence="1 2" key="1">
    <citation type="journal article" date="2009" name="PLoS Genet.">
        <title>Alliance of proteomics and genomics to unravel the specificities of Sahara bacterium Deinococcus deserti.</title>
        <authorList>
            <person name="de Groot A."/>
            <person name="Dulermo R."/>
            <person name="Ortet P."/>
            <person name="Blanchard L."/>
            <person name="Guerin P."/>
            <person name="Fernandez B."/>
            <person name="Vacherie B."/>
            <person name="Dossat C."/>
            <person name="Jolivet E."/>
            <person name="Siguier P."/>
            <person name="Chandler M."/>
            <person name="Barakat M."/>
            <person name="Dedieu A."/>
            <person name="Barbe V."/>
            <person name="Heulin T."/>
            <person name="Sommer S."/>
            <person name="Achouak W."/>
            <person name="Armengaud J."/>
        </authorList>
    </citation>
    <scope>NUCLEOTIDE SEQUENCE [LARGE SCALE GENOMIC DNA]</scope>
    <source>
        <strain evidence="2">DSM 17065 / CIP 109153 / LMG 22923 / VCD115</strain>
    </source>
</reference>
<proteinExistence type="predicted"/>
<dbReference type="KEGG" id="ddr:Deide_13101"/>
<organism evidence="1 2">
    <name type="scientific">Deinococcus deserti (strain DSM 17065 / CIP 109153 / LMG 22923 / VCD115)</name>
    <dbReference type="NCBI Taxonomy" id="546414"/>
    <lineage>
        <taxon>Bacteria</taxon>
        <taxon>Thermotogati</taxon>
        <taxon>Deinococcota</taxon>
        <taxon>Deinococci</taxon>
        <taxon>Deinococcales</taxon>
        <taxon>Deinococcaceae</taxon>
        <taxon>Deinococcus</taxon>
    </lineage>
</organism>
<sequence>MTPAPSLNTLTPSKWARVVSGVTWAEYAVNWTGKVEAKRTRGPLIVWATKTGEGEDLPCMEVPSPSPLEVEAARLNMRPHFLAFVRCAQGRRKTKIGRRIGFLTLWRGASREGRQEAKREYLSDLSYAALMACRKQEGRKGLTGLMAPKTQRARKEATLDIASERFHDRLRGFAPAYWESSADGTDTRSLEAARNHYEEVKKIVEMGAEIREFGTHFIGFGEADVVAEFGNALAYALLIKDKRTVSLIYANLNARRLWRCRLHEAVALRDLKAAAFRAHVTRRVRPPARRTRAPRPLYAKPRPPTCPCAPPVTCLPGC</sequence>
<name>C1CVM9_DEIDV</name>
<evidence type="ECO:0000313" key="2">
    <source>
        <dbReference type="Proteomes" id="UP000002208"/>
    </source>
</evidence>
<dbReference type="HOGENOM" id="CLU_873520_0_0_0"/>
<dbReference type="PaxDb" id="546414-Deide_13101"/>
<dbReference type="AlphaFoldDB" id="C1CVM9"/>
<evidence type="ECO:0000313" key="1">
    <source>
        <dbReference type="EMBL" id="ACO46246.1"/>
    </source>
</evidence>
<gene>
    <name evidence="1" type="ordered locus">Deide_13101</name>
</gene>
<dbReference type="EMBL" id="CP001114">
    <property type="protein sequence ID" value="ACO46246.1"/>
    <property type="molecule type" value="Genomic_DNA"/>
</dbReference>
<accession>C1CVM9</accession>
<protein>
    <submittedName>
        <fullName evidence="1">Uncharacterized protein</fullName>
    </submittedName>
</protein>